<dbReference type="EMBL" id="CP055902">
    <property type="protein sequence ID" value="QKX62561.1"/>
    <property type="molecule type" value="Genomic_DNA"/>
</dbReference>
<dbReference type="GeneID" id="55997205"/>
<proteinExistence type="predicted"/>
<evidence type="ECO:0000313" key="2">
    <source>
        <dbReference type="EMBL" id="QKX62561.1"/>
    </source>
</evidence>
<name>A0A7H8R9Z4_TALRU</name>
<gene>
    <name evidence="2" type="ORF">TRUGW13939_09722</name>
</gene>
<sequence>MHSGVEAPTLAFLSGATADPPSVATSPGADRFGELHIRAGSSSSSENSNPIHTPASASLAKHEPAPGLSSLLAESYNHATTQNGLEAPSPVEHGQTRSDALSNAARGSLHATDSSSPAHSQSASVKQPNQGELQPQGFQHVVDTEKPRPSLSSYRAKPKPPSCHGRETMHRIDKQQSENPGELTHAQWQSLIALHRILSPNEL</sequence>
<feature type="region of interest" description="Disordered" evidence="1">
    <location>
        <begin position="1"/>
        <end position="167"/>
    </location>
</feature>
<evidence type="ECO:0000313" key="3">
    <source>
        <dbReference type="Proteomes" id="UP000509510"/>
    </source>
</evidence>
<dbReference type="Proteomes" id="UP000509510">
    <property type="component" value="Chromosome V"/>
</dbReference>
<protein>
    <submittedName>
        <fullName evidence="2">Uncharacterized protein</fullName>
    </submittedName>
</protein>
<dbReference type="AlphaFoldDB" id="A0A7H8R9Z4"/>
<keyword evidence="3" id="KW-1185">Reference proteome</keyword>
<evidence type="ECO:0000256" key="1">
    <source>
        <dbReference type="SAM" id="MobiDB-lite"/>
    </source>
</evidence>
<reference evidence="3" key="1">
    <citation type="submission" date="2020-06" db="EMBL/GenBank/DDBJ databases">
        <title>A chromosome-scale genome assembly of Talaromyces rugulosus W13939.</title>
        <authorList>
            <person name="Wang B."/>
            <person name="Guo L."/>
            <person name="Ye K."/>
            <person name="Wang L."/>
        </authorList>
    </citation>
    <scope>NUCLEOTIDE SEQUENCE [LARGE SCALE GENOMIC DNA]</scope>
    <source>
        <strain evidence="3">W13939</strain>
    </source>
</reference>
<organism evidence="2 3">
    <name type="scientific">Talaromyces rugulosus</name>
    <name type="common">Penicillium rugulosum</name>
    <dbReference type="NCBI Taxonomy" id="121627"/>
    <lineage>
        <taxon>Eukaryota</taxon>
        <taxon>Fungi</taxon>
        <taxon>Dikarya</taxon>
        <taxon>Ascomycota</taxon>
        <taxon>Pezizomycotina</taxon>
        <taxon>Eurotiomycetes</taxon>
        <taxon>Eurotiomycetidae</taxon>
        <taxon>Eurotiales</taxon>
        <taxon>Trichocomaceae</taxon>
        <taxon>Talaromyces</taxon>
        <taxon>Talaromyces sect. Islandici</taxon>
    </lineage>
</organism>
<feature type="compositionally biased region" description="Polar residues" evidence="1">
    <location>
        <begin position="125"/>
        <end position="137"/>
    </location>
</feature>
<feature type="compositionally biased region" description="Low complexity" evidence="1">
    <location>
        <begin position="111"/>
        <end position="124"/>
    </location>
</feature>
<dbReference type="KEGG" id="trg:TRUGW13939_09722"/>
<accession>A0A7H8R9Z4</accession>
<dbReference type="RefSeq" id="XP_035348735.1">
    <property type="nucleotide sequence ID" value="XM_035492842.1"/>
</dbReference>